<comment type="cofactor">
    <cofactor evidence="1">
        <name>Mg(2+)</name>
        <dbReference type="ChEBI" id="CHEBI:18420"/>
    </cofactor>
</comment>
<sequence>AGLSNELLQHQQAFSAEVVEVMAKWLEMNQKPVCFVAHNGSRFDYPILRAEIDKTGACLPDDLLCVDSLVAFRALDGPVEETPKNIPVEFSDGYDELLSQVSEEYEQSQEQNRSWTPEEVQKFNETTPKKQVIGKSPQASNGTKADAVKRNSSHVKHFTSYKLQDLFTRLTSKQPLKTHEAEGDVVMLITCAAVFGEKFVAYANGNSMKFSDVPPMKPGKRIGT</sequence>
<evidence type="ECO:0000256" key="6">
    <source>
        <dbReference type="ARBA" id="ARBA00022842"/>
    </source>
</evidence>
<feature type="non-terminal residue" evidence="8">
    <location>
        <position position="1"/>
    </location>
</feature>
<dbReference type="OrthoDB" id="10250935at2759"/>
<dbReference type="GO" id="GO:0003676">
    <property type="term" value="F:nucleic acid binding"/>
    <property type="evidence" value="ECO:0007669"/>
    <property type="project" value="InterPro"/>
</dbReference>
<proteinExistence type="predicted"/>
<dbReference type="AlphaFoldDB" id="A0A482VEQ9"/>
<evidence type="ECO:0000256" key="2">
    <source>
        <dbReference type="ARBA" id="ARBA00022722"/>
    </source>
</evidence>
<dbReference type="Proteomes" id="UP000292052">
    <property type="component" value="Unassembled WGS sequence"/>
</dbReference>
<keyword evidence="9" id="KW-1185">Reference proteome</keyword>
<keyword evidence="6" id="KW-0460">Magnesium</keyword>
<keyword evidence="4" id="KW-0378">Hydrolase</keyword>
<dbReference type="GO" id="GO:0006308">
    <property type="term" value="P:DNA catabolic process"/>
    <property type="evidence" value="ECO:0007669"/>
    <property type="project" value="TreeGrafter"/>
</dbReference>
<evidence type="ECO:0000313" key="8">
    <source>
        <dbReference type="EMBL" id="RZB73485.1"/>
    </source>
</evidence>
<protein>
    <submittedName>
        <fullName evidence="8">Three-prime repair exonuclease 1</fullName>
    </submittedName>
</protein>
<evidence type="ECO:0000256" key="1">
    <source>
        <dbReference type="ARBA" id="ARBA00001946"/>
    </source>
</evidence>
<dbReference type="PANTHER" id="PTHR13058:SF19">
    <property type="entry name" value="LD40940P"/>
    <property type="match status" value="1"/>
</dbReference>
<dbReference type="InterPro" id="IPR036397">
    <property type="entry name" value="RNaseH_sf"/>
</dbReference>
<dbReference type="GO" id="GO:0008296">
    <property type="term" value="F:3'-5'-DNA exonuclease activity"/>
    <property type="evidence" value="ECO:0007669"/>
    <property type="project" value="TreeGrafter"/>
</dbReference>
<reference evidence="8 9" key="1">
    <citation type="submission" date="2017-03" db="EMBL/GenBank/DDBJ databases">
        <title>Genome of the blue death feigning beetle - Asbolus verrucosus.</title>
        <authorList>
            <person name="Rider S.D."/>
        </authorList>
    </citation>
    <scope>NUCLEOTIDE SEQUENCE [LARGE SCALE GENOMIC DNA]</scope>
    <source>
        <strain evidence="8">Butters</strain>
        <tissue evidence="8">Head and leg muscle</tissue>
    </source>
</reference>
<evidence type="ECO:0000256" key="7">
    <source>
        <dbReference type="SAM" id="MobiDB-lite"/>
    </source>
</evidence>
<dbReference type="InterPro" id="IPR012337">
    <property type="entry name" value="RNaseH-like_sf"/>
</dbReference>
<dbReference type="GO" id="GO:0046872">
    <property type="term" value="F:metal ion binding"/>
    <property type="evidence" value="ECO:0007669"/>
    <property type="project" value="UniProtKB-KW"/>
</dbReference>
<keyword evidence="5 8" id="KW-0269">Exonuclease</keyword>
<name>A0A482VEQ9_ASBVE</name>
<keyword evidence="3" id="KW-0479">Metal-binding</keyword>
<dbReference type="Gene3D" id="3.30.420.10">
    <property type="entry name" value="Ribonuclease H-like superfamily/Ribonuclease H"/>
    <property type="match status" value="1"/>
</dbReference>
<organism evidence="8 9">
    <name type="scientific">Asbolus verrucosus</name>
    <name type="common">Desert ironclad beetle</name>
    <dbReference type="NCBI Taxonomy" id="1661398"/>
    <lineage>
        <taxon>Eukaryota</taxon>
        <taxon>Metazoa</taxon>
        <taxon>Ecdysozoa</taxon>
        <taxon>Arthropoda</taxon>
        <taxon>Hexapoda</taxon>
        <taxon>Insecta</taxon>
        <taxon>Pterygota</taxon>
        <taxon>Neoptera</taxon>
        <taxon>Endopterygota</taxon>
        <taxon>Coleoptera</taxon>
        <taxon>Polyphaga</taxon>
        <taxon>Cucujiformia</taxon>
        <taxon>Tenebrionidae</taxon>
        <taxon>Pimeliinae</taxon>
        <taxon>Asbolus</taxon>
    </lineage>
</organism>
<accession>A0A482VEQ9</accession>
<comment type="caution">
    <text evidence="8">The sequence shown here is derived from an EMBL/GenBank/DDBJ whole genome shotgun (WGS) entry which is preliminary data.</text>
</comment>
<evidence type="ECO:0000256" key="5">
    <source>
        <dbReference type="ARBA" id="ARBA00022839"/>
    </source>
</evidence>
<dbReference type="EMBL" id="QDEB01108721">
    <property type="protein sequence ID" value="RZB73485.1"/>
    <property type="molecule type" value="Genomic_DNA"/>
</dbReference>
<keyword evidence="2" id="KW-0540">Nuclease</keyword>
<dbReference type="SUPFAM" id="SSF53098">
    <property type="entry name" value="Ribonuclease H-like"/>
    <property type="match status" value="1"/>
</dbReference>
<evidence type="ECO:0000313" key="9">
    <source>
        <dbReference type="Proteomes" id="UP000292052"/>
    </source>
</evidence>
<evidence type="ECO:0000256" key="3">
    <source>
        <dbReference type="ARBA" id="ARBA00022723"/>
    </source>
</evidence>
<dbReference type="PANTHER" id="PTHR13058">
    <property type="entry name" value="THREE PRIME REPAIR EXONUCLEASE 1, 2"/>
    <property type="match status" value="1"/>
</dbReference>
<dbReference type="STRING" id="1661398.A0A482VEQ9"/>
<dbReference type="InterPro" id="IPR040393">
    <property type="entry name" value="TREX1/2"/>
</dbReference>
<evidence type="ECO:0000256" key="4">
    <source>
        <dbReference type="ARBA" id="ARBA00022801"/>
    </source>
</evidence>
<feature type="region of interest" description="Disordered" evidence="7">
    <location>
        <begin position="106"/>
        <end position="149"/>
    </location>
</feature>
<gene>
    <name evidence="8" type="ORF">BDFB_014720</name>
</gene>
<dbReference type="GO" id="GO:0005737">
    <property type="term" value="C:cytoplasm"/>
    <property type="evidence" value="ECO:0007669"/>
    <property type="project" value="TreeGrafter"/>
</dbReference>